<dbReference type="KEGG" id="bne:DA69_10610"/>
<dbReference type="OrthoDB" id="5677277at2"/>
<proteinExistence type="predicted"/>
<dbReference type="Proteomes" id="UP000077603">
    <property type="component" value="Chromosome"/>
</dbReference>
<evidence type="ECO:0000313" key="2">
    <source>
        <dbReference type="Proteomes" id="UP000077603"/>
    </source>
</evidence>
<accession>A0A172Y7J1</accession>
<protein>
    <submittedName>
        <fullName evidence="1">Uncharacterized protein</fullName>
    </submittedName>
</protein>
<reference evidence="1 2" key="1">
    <citation type="journal article" date="2014" name="Genome Announc.">
        <title>Genome Sequence of a Promising Hydrogen-Producing Facultative Anaerobic Bacterium, Brevundimonas naejangsanensis Strain B1.</title>
        <authorList>
            <person name="Su H."/>
            <person name="Zhang T."/>
            <person name="Bao M."/>
            <person name="Jiang Y."/>
            <person name="Wang Y."/>
            <person name="Tan T."/>
        </authorList>
    </citation>
    <scope>NUCLEOTIDE SEQUENCE [LARGE SCALE GENOMIC DNA]</scope>
    <source>
        <strain evidence="1 2">B1</strain>
    </source>
</reference>
<dbReference type="RefSeq" id="WP_025976160.1">
    <property type="nucleotide sequence ID" value="NZ_CP015614.1"/>
</dbReference>
<dbReference type="PROSITE" id="PS51257">
    <property type="entry name" value="PROKAR_LIPOPROTEIN"/>
    <property type="match status" value="1"/>
</dbReference>
<organism evidence="1 2">
    <name type="scientific">Brevundimonas naejangsanensis</name>
    <dbReference type="NCBI Taxonomy" id="588932"/>
    <lineage>
        <taxon>Bacteria</taxon>
        <taxon>Pseudomonadati</taxon>
        <taxon>Pseudomonadota</taxon>
        <taxon>Alphaproteobacteria</taxon>
        <taxon>Caulobacterales</taxon>
        <taxon>Caulobacteraceae</taxon>
        <taxon>Brevundimonas</taxon>
    </lineage>
</organism>
<dbReference type="eggNOG" id="ENOG5030IXU">
    <property type="taxonomic scope" value="Bacteria"/>
</dbReference>
<dbReference type="AlphaFoldDB" id="A0A172Y7J1"/>
<name>A0A172Y7J1_9CAUL</name>
<sequence>MTDRPSNARRPRRIALAAVALAGLTLAACATTPMGGGTSGPAVFTADDFAWSARAGQGSINGRVEFIQDGRAFQCVGNVGLIPDTPYTRARMQRLYGSTDRAAVPAAVVRARSAGEQGADYRSFERAEACTDNGFRFTGLPDGGWFLISPVKAGDEIVVVMRRVQTRGGRAINVNLGH</sequence>
<evidence type="ECO:0000313" key="1">
    <source>
        <dbReference type="EMBL" id="ANF55160.1"/>
    </source>
</evidence>
<dbReference type="STRING" id="588932.DA69_10610"/>
<dbReference type="EMBL" id="CP015614">
    <property type="protein sequence ID" value="ANF55160.1"/>
    <property type="molecule type" value="Genomic_DNA"/>
</dbReference>
<keyword evidence="2" id="KW-1185">Reference proteome</keyword>
<gene>
    <name evidence="1" type="ORF">DA69_10610</name>
</gene>